<keyword evidence="1" id="KW-0732">Signal</keyword>
<evidence type="ECO:0000259" key="2">
    <source>
        <dbReference type="Pfam" id="PF18304"/>
    </source>
</evidence>
<accession>A0AAC8SBB3</accession>
<dbReference type="InterPro" id="IPR002718">
    <property type="entry name" value="OMP_Helicobacter"/>
</dbReference>
<dbReference type="Proteomes" id="UP000236568">
    <property type="component" value="Chromosome"/>
</dbReference>
<organism evidence="3 4">
    <name type="scientific">Helicobacter pylori</name>
    <name type="common">Campylobacter pylori</name>
    <dbReference type="NCBI Taxonomy" id="210"/>
    <lineage>
        <taxon>Bacteria</taxon>
        <taxon>Pseudomonadati</taxon>
        <taxon>Campylobacterota</taxon>
        <taxon>Epsilonproteobacteria</taxon>
        <taxon>Campylobacterales</taxon>
        <taxon>Helicobacteraceae</taxon>
        <taxon>Helicobacter</taxon>
    </lineage>
</organism>
<reference evidence="3 4" key="2">
    <citation type="submission" date="2018-02" db="EMBL/GenBank/DDBJ databases">
        <title>N4-cytosine DNA methylation regulates transcription and pathogenesis in Helicobacter pylori.</title>
        <authorList>
            <person name="Kumar S."/>
            <person name="Karmakar B.C."/>
            <person name="Nagarajan D."/>
            <person name="Mukhopadhyay A.K."/>
            <person name="Rao D.N."/>
        </authorList>
    </citation>
    <scope>NUCLEOTIDE SEQUENCE [LARGE SCALE GENOMIC DNA]</scope>
    <source>
        <strain evidence="3 4">26695-dRdM2</strain>
    </source>
</reference>
<gene>
    <name evidence="3" type="ORF">C2842_06455</name>
</gene>
<name>A0AAC8SBB3_HELPX</name>
<reference evidence="3 4" key="1">
    <citation type="submission" date="2018-01" db="EMBL/GenBank/DDBJ databases">
        <authorList>
            <person name="Morgan R.D."/>
        </authorList>
    </citation>
    <scope>NUCLEOTIDE SEQUENCE [LARGE SCALE GENOMIC DNA]</scope>
    <source>
        <strain evidence="3 4">26695-dRdM2</strain>
    </source>
</reference>
<dbReference type="AlphaFoldDB" id="A0AAC8SBB3"/>
<evidence type="ECO:0000313" key="3">
    <source>
        <dbReference type="EMBL" id="AUV79874.1"/>
    </source>
</evidence>
<protein>
    <submittedName>
        <fullName evidence="3">Outer membrane beta-barrel protein</fullName>
    </submittedName>
</protein>
<evidence type="ECO:0000256" key="1">
    <source>
        <dbReference type="SAM" id="SignalP"/>
    </source>
</evidence>
<feature type="chain" id="PRO_5044470775" evidence="1">
    <location>
        <begin position="21"/>
        <end position="733"/>
    </location>
</feature>
<dbReference type="PRINTS" id="PR01776">
    <property type="entry name" value="HPOMPFAMILY"/>
</dbReference>
<dbReference type="RefSeq" id="WP_000716249.1">
    <property type="nucleotide sequence ID" value="NZ_CP010436.1"/>
</dbReference>
<evidence type="ECO:0000313" key="4">
    <source>
        <dbReference type="Proteomes" id="UP000236568"/>
    </source>
</evidence>
<dbReference type="Pfam" id="PF01856">
    <property type="entry name" value="HP_OMP"/>
    <property type="match status" value="1"/>
</dbReference>
<dbReference type="InterPro" id="IPR040838">
    <property type="entry name" value="SabA_N_adhesion"/>
</dbReference>
<sequence>MKKHILSLALGSLLVSTLSAEDDGFYTSVGYQIGEAAQMVTNTKGIQQLSDNYENLNNLLTRYSTLNTLIKLSADPSAINAVRENLGASAKNLIGDKANSPAYQAVLLAINAAVGFWNVVGYVTQCGGNANGQESTSSTTIFNNEPGYRSTSITCSLNGHKPGYYGPMSIENFKKLNEAYQILQTALKNGLPALKENNGKVSVTYTYTCSGQGNNNCSPSVNGTKTTTQTIDGKSVTTTISSKVVGSIASGNTSHVITNKLDGVPDSAQALLAQASTLINTINEACPYFHATNSSEANAPKFSTTTGKICGAFSEEISAIQKMITDAQELVNQTSVINSNEQSTPVGNNNGKPFNPFTDASFAQGMLANASAQAKMLNLAHQVGQAINPENLSENFKNFVTGFLATCNNKSTAGTGGTQGSAPGTVTTQTFASGCAYVEQTLTNLGNSIAHFGTQEQQIQQAENIADTLVNFKSRYSELGNTYNSITTALSKVPNAQSLQNVVSKKNNPYSPQGIETNYYLNQNSYNQIQTINQELGRNPFRKVGIVNSQTNNGAMNGIGIQVGYKQFFGQKRKWGARYYGFFDYNHAFIKSSFFNSASDVWTYGFGADALYNFINDKATNFLGKNNKLSLGLFGGIALAGTSWLNSEYVNLATVNNVYNAKMNVANFQFLFNMGVRMNLARSKKKGSDHAAQHGIELGLKIPTINTNYYSFMGAELKYRRLYSVYLNYVFAY</sequence>
<proteinExistence type="predicted"/>
<dbReference type="Pfam" id="PF18304">
    <property type="entry name" value="SabA_adhesion"/>
    <property type="match status" value="1"/>
</dbReference>
<dbReference type="SMR" id="A0AAC8SBB3"/>
<dbReference type="EMBL" id="CP026324">
    <property type="protein sequence ID" value="AUV79874.1"/>
    <property type="molecule type" value="Genomic_DNA"/>
</dbReference>
<feature type="signal peptide" evidence="1">
    <location>
        <begin position="1"/>
        <end position="20"/>
    </location>
</feature>
<feature type="domain" description="SabA N-terminal extracellular adhesion" evidence="2">
    <location>
        <begin position="46"/>
        <end position="362"/>
    </location>
</feature>